<dbReference type="InterPro" id="IPR033450">
    <property type="entry name" value="NlpE_C"/>
</dbReference>
<dbReference type="SUPFAM" id="SSF141488">
    <property type="entry name" value="YdhA-like"/>
    <property type="match status" value="1"/>
</dbReference>
<dbReference type="Pfam" id="PF03724">
    <property type="entry name" value="META"/>
    <property type="match status" value="1"/>
</dbReference>
<keyword evidence="3" id="KW-0564">Palmitate</keyword>
<accession>A0ABS8KR40</accession>
<gene>
    <name evidence="10" type="ORF">LJ725_05900</name>
</gene>
<dbReference type="Gene3D" id="2.40.128.200">
    <property type="match status" value="1"/>
</dbReference>
<dbReference type="Gene3D" id="2.40.50.540">
    <property type="match status" value="1"/>
</dbReference>
<dbReference type="InterPro" id="IPR018660">
    <property type="entry name" value="MliC"/>
</dbReference>
<evidence type="ECO:0000256" key="6">
    <source>
        <dbReference type="SAM" id="SignalP"/>
    </source>
</evidence>
<evidence type="ECO:0000256" key="3">
    <source>
        <dbReference type="ARBA" id="ARBA00023139"/>
    </source>
</evidence>
<organism evidence="10 11">
    <name type="scientific">Reyranella aquatilis</name>
    <dbReference type="NCBI Taxonomy" id="2035356"/>
    <lineage>
        <taxon>Bacteria</taxon>
        <taxon>Pseudomonadati</taxon>
        <taxon>Pseudomonadota</taxon>
        <taxon>Alphaproteobacteria</taxon>
        <taxon>Hyphomicrobiales</taxon>
        <taxon>Reyranellaceae</taxon>
        <taxon>Reyranella</taxon>
    </lineage>
</organism>
<dbReference type="EMBL" id="JAJISD010000002">
    <property type="protein sequence ID" value="MCC8428489.1"/>
    <property type="molecule type" value="Genomic_DNA"/>
</dbReference>
<sequence length="407" mass="44210">MKRTVLLLVLLMAAGTASAQVPSPSQPPTPPPMPTPRGEVLYSCPGGIDFASTFSNDGELATLRMPGQPDIELSRAPSGSGFAYSDSYYELRGRGREATLTAAGRSMRCHAAGRPGEPPRTYAGGTLTVTLFPDGTFRLRDRREGAAEPVLDVGQWAQEVEGGVRMVLRGIDNSRRAFRELSVDKLVADDGTELRRTEKTDPIDGKFRLAGMYRDAQDGGLFTACLVGRTYGVAPGGAEPELEKAWVEATPSREASLYVEIIGGFDNNNSITVDRFLTLKRDGACPALVFRGSALRDTEWRLVELDGTRPTFTEWRRRPLMRLDDAGRFTASTGCNTLAGDFVLDPDGLRFVPGPMTLMACPPTEAEIEKSFVEALTAVRTAQISGTTLDLIDATGKRRMRLEARGR</sequence>
<protein>
    <submittedName>
        <fullName evidence="10">META domain-containing protein</fullName>
    </submittedName>
</protein>
<evidence type="ECO:0000259" key="9">
    <source>
        <dbReference type="Pfam" id="PF17185"/>
    </source>
</evidence>
<dbReference type="InterPro" id="IPR053147">
    <property type="entry name" value="Hsp_HslJ-like"/>
</dbReference>
<evidence type="ECO:0000259" key="7">
    <source>
        <dbReference type="Pfam" id="PF03724"/>
    </source>
</evidence>
<name>A0ABS8KR40_9HYPH</name>
<feature type="domain" description="C-type lysozyme inhibitor" evidence="8">
    <location>
        <begin position="42"/>
        <end position="106"/>
    </location>
</feature>
<comment type="caution">
    <text evidence="10">The sequence shown here is derived from an EMBL/GenBank/DDBJ whole genome shotgun (WGS) entry which is preliminary data.</text>
</comment>
<dbReference type="InterPro" id="IPR038670">
    <property type="entry name" value="HslJ-like_sf"/>
</dbReference>
<keyword evidence="11" id="KW-1185">Reference proteome</keyword>
<keyword evidence="1 6" id="KW-0732">Signal</keyword>
<evidence type="ECO:0000313" key="11">
    <source>
        <dbReference type="Proteomes" id="UP001198862"/>
    </source>
</evidence>
<keyword evidence="2" id="KW-0472">Membrane</keyword>
<evidence type="ECO:0000259" key="8">
    <source>
        <dbReference type="Pfam" id="PF09864"/>
    </source>
</evidence>
<dbReference type="Proteomes" id="UP001198862">
    <property type="component" value="Unassembled WGS sequence"/>
</dbReference>
<evidence type="ECO:0000256" key="5">
    <source>
        <dbReference type="SAM" id="MobiDB-lite"/>
    </source>
</evidence>
<dbReference type="PANTHER" id="PTHR35535">
    <property type="entry name" value="HEAT SHOCK PROTEIN HSLJ"/>
    <property type="match status" value="1"/>
</dbReference>
<evidence type="ECO:0000313" key="10">
    <source>
        <dbReference type="EMBL" id="MCC8428489.1"/>
    </source>
</evidence>
<feature type="signal peptide" evidence="6">
    <location>
        <begin position="1"/>
        <end position="19"/>
    </location>
</feature>
<dbReference type="RefSeq" id="WP_230549714.1">
    <property type="nucleotide sequence ID" value="NZ_JAJISD010000002.1"/>
</dbReference>
<reference evidence="10 11" key="1">
    <citation type="submission" date="2021-11" db="EMBL/GenBank/DDBJ databases">
        <authorList>
            <person name="Lee D.-H."/>
            <person name="Kim S.-B."/>
        </authorList>
    </citation>
    <scope>NUCLEOTIDE SEQUENCE [LARGE SCALE GENOMIC DNA]</scope>
    <source>
        <strain evidence="10 11">KCTC 52223</strain>
    </source>
</reference>
<keyword evidence="4" id="KW-0449">Lipoprotein</keyword>
<dbReference type="InterPro" id="IPR036328">
    <property type="entry name" value="MliC_sf"/>
</dbReference>
<dbReference type="InterPro" id="IPR005184">
    <property type="entry name" value="DUF306_Meta_HslJ"/>
</dbReference>
<feature type="domain" description="NlpE C-terminal OB" evidence="9">
    <location>
        <begin position="208"/>
        <end position="268"/>
    </location>
</feature>
<feature type="domain" description="DUF306" evidence="7">
    <location>
        <begin position="294"/>
        <end position="402"/>
    </location>
</feature>
<feature type="region of interest" description="Disordered" evidence="5">
    <location>
        <begin position="18"/>
        <end position="38"/>
    </location>
</feature>
<dbReference type="Pfam" id="PF17185">
    <property type="entry name" value="NlpE_C"/>
    <property type="match status" value="1"/>
</dbReference>
<dbReference type="Gene3D" id="2.40.128.270">
    <property type="match status" value="1"/>
</dbReference>
<dbReference type="Pfam" id="PF09864">
    <property type="entry name" value="MliC"/>
    <property type="match status" value="1"/>
</dbReference>
<proteinExistence type="predicted"/>
<dbReference type="PANTHER" id="PTHR35535:SF1">
    <property type="entry name" value="HEAT SHOCK PROTEIN HSLJ"/>
    <property type="match status" value="1"/>
</dbReference>
<evidence type="ECO:0000256" key="1">
    <source>
        <dbReference type="ARBA" id="ARBA00022729"/>
    </source>
</evidence>
<evidence type="ECO:0000256" key="4">
    <source>
        <dbReference type="ARBA" id="ARBA00023288"/>
    </source>
</evidence>
<feature type="compositionally biased region" description="Pro residues" evidence="5">
    <location>
        <begin position="24"/>
        <end position="35"/>
    </location>
</feature>
<feature type="chain" id="PRO_5046899126" evidence="6">
    <location>
        <begin position="20"/>
        <end position="407"/>
    </location>
</feature>
<dbReference type="InterPro" id="IPR038139">
    <property type="entry name" value="NlpE_C_sf"/>
</dbReference>
<evidence type="ECO:0000256" key="2">
    <source>
        <dbReference type="ARBA" id="ARBA00023136"/>
    </source>
</evidence>